<feature type="region of interest" description="Disordered" evidence="2">
    <location>
        <begin position="149"/>
        <end position="176"/>
    </location>
</feature>
<dbReference type="Proteomes" id="UP001281761">
    <property type="component" value="Unassembled WGS sequence"/>
</dbReference>
<evidence type="ECO:0000256" key="2">
    <source>
        <dbReference type="SAM" id="MobiDB-lite"/>
    </source>
</evidence>
<sequence>MTLVEASHKRRHGNSSSRSSLISLNSQADSIRDTQSERHVNLRRQLPPPPKTTGVAGTMYFSQNDVDDMRSMETRDLDQDIMPEFDGMLFPPTNEQQFRFGSTQRAPRTEPRPRFRPFTPEHLYWDNYSQSSGGISAFPESNMVHNRTQMSSNESSYSSHDVRSPLRQSYSASQRNHTPLNRHLDQHLQSPMSVNESLAYSALSGSADMYSNQLMQIREQDRHRLAALQPRHSPPPHNSPPENIHSTLFSSPTQSYNSRLTTTSQFSYSRHHIPPAPRSQIRPHIATENPWPQAQSIVSNRSAFPTHHDEAVLIAPDEEVGATLFNIDPIVNTPQSSIPARLVPQSSVFHPHQPQQQNSTSLLFFSQTSLVPTRPVTTVIESHEAPYSHVFPSRQTPSPSSGGSSHLYFSANATLPLRLPFLSSYRSRTLFWRNIPTSFSDTDLLSILHAVAGHSFTFHSPQSESDLALWNVSAEKANLETERTGIWTVDMGWRKETNAILVSFFSHSQTAHVAKTLTSHATLVHLLMTSMEIHRQVTSSSSTTYFGNTLSAPPISPKLLEMVDSTPHFEVHCVPVLLNTMTSQFCSDIVSISNVPFTQRHNLFRHPILSSIEESHNQRTTLSDDVPFTPFSVRIRSIVNSTWTRADGDQVVTVQMQFDDIRDAFDLLSSNQLRFPRFIAEIEQPSCRYLDDDPSESCIGSVVFLEKAFRAHNDLELPQIRSDLTESEAELDTLLEKGSRANQKSHPLGAAVSTVGTTQTALLTSRSSLSHSPVDEEGMKRVAEHVVRILKEDPSFASLHSSDTDTHSRTSSRTVEKHSCCVPKRRKKRRTHSQEMHAKKTKRGSYSSQPHSEAAPSALANSHSHRSQTPSPPISNTSRHRL</sequence>
<gene>
    <name evidence="3" type="ORF">BLNAU_2838</name>
</gene>
<name>A0ABQ9YEH9_9EUKA</name>
<accession>A0ABQ9YEH9</accession>
<organism evidence="3 4">
    <name type="scientific">Blattamonas nauphoetae</name>
    <dbReference type="NCBI Taxonomy" id="2049346"/>
    <lineage>
        <taxon>Eukaryota</taxon>
        <taxon>Metamonada</taxon>
        <taxon>Preaxostyla</taxon>
        <taxon>Oxymonadida</taxon>
        <taxon>Blattamonas</taxon>
    </lineage>
</organism>
<evidence type="ECO:0000313" key="4">
    <source>
        <dbReference type="Proteomes" id="UP001281761"/>
    </source>
</evidence>
<keyword evidence="4" id="KW-1185">Reference proteome</keyword>
<reference evidence="3 4" key="1">
    <citation type="journal article" date="2022" name="bioRxiv">
        <title>Genomics of Preaxostyla Flagellates Illuminates Evolutionary Transitions and the Path Towards Mitochondrial Loss.</title>
        <authorList>
            <person name="Novak L.V.F."/>
            <person name="Treitli S.C."/>
            <person name="Pyrih J."/>
            <person name="Halakuc P."/>
            <person name="Pipaliya S.V."/>
            <person name="Vacek V."/>
            <person name="Brzon O."/>
            <person name="Soukal P."/>
            <person name="Eme L."/>
            <person name="Dacks J.B."/>
            <person name="Karnkowska A."/>
            <person name="Elias M."/>
            <person name="Hampl V."/>
        </authorList>
    </citation>
    <scope>NUCLEOTIDE SEQUENCE [LARGE SCALE GENOMIC DNA]</scope>
    <source>
        <strain evidence="3">NAU3</strain>
        <tissue evidence="3">Gut</tissue>
    </source>
</reference>
<proteinExistence type="predicted"/>
<protein>
    <submittedName>
        <fullName evidence="3">Uncharacterized protein</fullName>
    </submittedName>
</protein>
<feature type="compositionally biased region" description="Polar residues" evidence="2">
    <location>
        <begin position="247"/>
        <end position="256"/>
    </location>
</feature>
<feature type="compositionally biased region" description="Basic and acidic residues" evidence="2">
    <location>
        <begin position="802"/>
        <end position="819"/>
    </location>
</feature>
<feature type="compositionally biased region" description="Low complexity" evidence="2">
    <location>
        <begin position="14"/>
        <end position="26"/>
    </location>
</feature>
<comment type="caution">
    <text evidence="3">The sequence shown here is derived from an EMBL/GenBank/DDBJ whole genome shotgun (WGS) entry which is preliminary data.</text>
</comment>
<feature type="region of interest" description="Disordered" evidence="2">
    <location>
        <begin position="229"/>
        <end position="256"/>
    </location>
</feature>
<evidence type="ECO:0000313" key="3">
    <source>
        <dbReference type="EMBL" id="KAK2962178.1"/>
    </source>
</evidence>
<feature type="region of interest" description="Disordered" evidence="2">
    <location>
        <begin position="1"/>
        <end position="55"/>
    </location>
</feature>
<feature type="compositionally biased region" description="Polar residues" evidence="2">
    <location>
        <begin position="166"/>
        <end position="176"/>
    </location>
</feature>
<keyword evidence="1" id="KW-0175">Coiled coil</keyword>
<evidence type="ECO:0000256" key="1">
    <source>
        <dbReference type="SAM" id="Coils"/>
    </source>
</evidence>
<feature type="region of interest" description="Disordered" evidence="2">
    <location>
        <begin position="797"/>
        <end position="882"/>
    </location>
</feature>
<feature type="coiled-coil region" evidence="1">
    <location>
        <begin position="717"/>
        <end position="744"/>
    </location>
</feature>
<dbReference type="EMBL" id="JARBJD010000012">
    <property type="protein sequence ID" value="KAK2962178.1"/>
    <property type="molecule type" value="Genomic_DNA"/>
</dbReference>
<feature type="compositionally biased region" description="Polar residues" evidence="2">
    <location>
        <begin position="149"/>
        <end position="159"/>
    </location>
</feature>
<feature type="compositionally biased region" description="Basic and acidic residues" evidence="2">
    <location>
        <begin position="30"/>
        <end position="40"/>
    </location>
</feature>